<dbReference type="EMBL" id="MPUH01000827">
    <property type="protein sequence ID" value="OMJ73359.1"/>
    <property type="molecule type" value="Genomic_DNA"/>
</dbReference>
<sequence length="354" mass="41786">MNGHDESKEENNMLDSAVAIEKLKAQNEKLRNELKVLSKALDETLEKQKKQDRKKGRVPVREEPSNETEKEIQVAFAKINKYKKDIASMKKQLDGNLNEARITDLENQSRFLSKRIQELENENSSLQKIEREQKKALDVASNAQGYPEKLESLRQEIKTLKEKYRELQTKQKQDEKVLKEQHEKCVDLEEKCRKLKGIIRQKKNEEDEPKVVEVTEKDIVELEEKIKETEQKKKEEERKLKKRIKDLENQINESKHNINMLNVKLKEKDQECRLSVLKIKELKRAVRHNQLKPLPKAPPKLEPRSNEHIEEDKRSHDTDQYRRDSSESKNKVVKDRSRSSSSKSSKKSSDDDRY</sequence>
<dbReference type="InterPro" id="IPR028933">
    <property type="entry name" value="Lebercilin_dom"/>
</dbReference>
<comment type="caution">
    <text evidence="3">The sequence shown here is derived from an EMBL/GenBank/DDBJ whole genome shotgun (WGS) entry which is preliminary data.</text>
</comment>
<name>A0A1R2B9B3_9CILI</name>
<dbReference type="Pfam" id="PF15619">
    <property type="entry name" value="Lebercilin"/>
    <property type="match status" value="1"/>
</dbReference>
<reference evidence="3 4" key="1">
    <citation type="submission" date="2016-11" db="EMBL/GenBank/DDBJ databases">
        <title>The macronuclear genome of Stentor coeruleus: a giant cell with tiny introns.</title>
        <authorList>
            <person name="Slabodnick M."/>
            <person name="Ruby J.G."/>
            <person name="Reiff S.B."/>
            <person name="Swart E.C."/>
            <person name="Gosai S."/>
            <person name="Prabakaran S."/>
            <person name="Witkowska E."/>
            <person name="Larue G.E."/>
            <person name="Fisher S."/>
            <person name="Freeman R.M."/>
            <person name="Gunawardena J."/>
            <person name="Chu W."/>
            <person name="Stover N.A."/>
            <person name="Gregory B.D."/>
            <person name="Nowacki M."/>
            <person name="Derisi J."/>
            <person name="Roy S.W."/>
            <person name="Marshall W.F."/>
            <person name="Sood P."/>
        </authorList>
    </citation>
    <scope>NUCLEOTIDE SEQUENCE [LARGE SCALE GENOMIC DNA]</scope>
    <source>
        <strain evidence="3">WM001</strain>
    </source>
</reference>
<evidence type="ECO:0000313" key="3">
    <source>
        <dbReference type="EMBL" id="OMJ73359.1"/>
    </source>
</evidence>
<proteinExistence type="predicted"/>
<feature type="compositionally biased region" description="Basic and acidic residues" evidence="1">
    <location>
        <begin position="59"/>
        <end position="70"/>
    </location>
</feature>
<feature type="region of interest" description="Disordered" evidence="1">
    <location>
        <begin position="286"/>
        <end position="354"/>
    </location>
</feature>
<evidence type="ECO:0000259" key="2">
    <source>
        <dbReference type="Pfam" id="PF15619"/>
    </source>
</evidence>
<evidence type="ECO:0000256" key="1">
    <source>
        <dbReference type="SAM" id="MobiDB-lite"/>
    </source>
</evidence>
<protein>
    <recommendedName>
        <fullName evidence="2">Lebercilin domain-containing protein</fullName>
    </recommendedName>
</protein>
<accession>A0A1R2B9B3</accession>
<evidence type="ECO:0000313" key="4">
    <source>
        <dbReference type="Proteomes" id="UP000187209"/>
    </source>
</evidence>
<dbReference type="AlphaFoldDB" id="A0A1R2B9B3"/>
<gene>
    <name evidence="3" type="ORF">SteCoe_27948</name>
</gene>
<organism evidence="3 4">
    <name type="scientific">Stentor coeruleus</name>
    <dbReference type="NCBI Taxonomy" id="5963"/>
    <lineage>
        <taxon>Eukaryota</taxon>
        <taxon>Sar</taxon>
        <taxon>Alveolata</taxon>
        <taxon>Ciliophora</taxon>
        <taxon>Postciliodesmatophora</taxon>
        <taxon>Heterotrichea</taxon>
        <taxon>Heterotrichida</taxon>
        <taxon>Stentoridae</taxon>
        <taxon>Stentor</taxon>
    </lineage>
</organism>
<feature type="domain" description="Lebercilin" evidence="2">
    <location>
        <begin position="99"/>
        <end position="271"/>
    </location>
</feature>
<keyword evidence="4" id="KW-1185">Reference proteome</keyword>
<dbReference type="Proteomes" id="UP000187209">
    <property type="component" value="Unassembled WGS sequence"/>
</dbReference>
<feature type="region of interest" description="Disordered" evidence="1">
    <location>
        <begin position="45"/>
        <end position="70"/>
    </location>
</feature>
<feature type="compositionally biased region" description="Basic and acidic residues" evidence="1">
    <location>
        <begin position="299"/>
        <end position="338"/>
    </location>
</feature>
<dbReference type="OrthoDB" id="300160at2759"/>